<dbReference type="InterPro" id="IPR030373">
    <property type="entry name" value="PABS_CS"/>
</dbReference>
<comment type="caution">
    <text evidence="5">Lacks conserved residue(s) required for the propagation of feature annotation.</text>
</comment>
<feature type="binding site" evidence="5">
    <location>
        <position position="277"/>
    </location>
    <ligand>
        <name>spermidine</name>
        <dbReference type="ChEBI" id="CHEBI:57834"/>
    </ligand>
</feature>
<keyword evidence="2 5" id="KW-0808">Transferase</keyword>
<feature type="transmembrane region" description="Helical" evidence="5">
    <location>
        <begin position="80"/>
        <end position="106"/>
    </location>
</feature>
<keyword evidence="3 5" id="KW-0745">Spermidine biosynthesis</keyword>
<comment type="similarity">
    <text evidence="1 5">Belongs to the spermidine/spermine synthase family.</text>
</comment>
<reference evidence="8 9" key="1">
    <citation type="submission" date="2014-12" db="EMBL/GenBank/DDBJ databases">
        <title>Whole genome sequencing of Sphingobium xenophagum OW59.</title>
        <authorList>
            <person name="Ohta Y."/>
            <person name="Nishi S."/>
            <person name="Hatada Y."/>
        </authorList>
    </citation>
    <scope>NUCLEOTIDE SEQUENCE [LARGE SCALE GENOMIC DNA]</scope>
    <source>
        <strain evidence="8 9">OW59</strain>
    </source>
</reference>
<evidence type="ECO:0000313" key="8">
    <source>
        <dbReference type="EMBL" id="GBH32108.1"/>
    </source>
</evidence>
<evidence type="ECO:0000256" key="4">
    <source>
        <dbReference type="ARBA" id="ARBA00023115"/>
    </source>
</evidence>
<comment type="caution">
    <text evidence="8">The sequence shown here is derived from an EMBL/GenBank/DDBJ whole genome shotgun (WGS) entry which is preliminary data.</text>
</comment>
<dbReference type="NCBIfam" id="NF002956">
    <property type="entry name" value="PRK03612.1"/>
    <property type="match status" value="1"/>
</dbReference>
<feature type="transmembrane region" description="Helical" evidence="5">
    <location>
        <begin position="48"/>
        <end position="68"/>
    </location>
</feature>
<feature type="active site" description="Proton acceptor" evidence="5 6">
    <location>
        <position position="373"/>
    </location>
</feature>
<dbReference type="PANTHER" id="PTHR43317">
    <property type="entry name" value="THERMOSPERMINE SYNTHASE ACAULIS5"/>
    <property type="match status" value="1"/>
</dbReference>
<protein>
    <recommendedName>
        <fullName evidence="5">Polyamine aminopropyltransferase</fullName>
    </recommendedName>
    <alternativeName>
        <fullName evidence="5">Putrescine aminopropyltransferase</fullName>
        <shortName evidence="5">PAPT</shortName>
    </alternativeName>
    <alternativeName>
        <fullName evidence="5">Spermidine synthase</fullName>
        <shortName evidence="5">SPDS</shortName>
        <shortName evidence="5">SPDSY</shortName>
        <ecNumber evidence="5">2.5.1.16</ecNumber>
    </alternativeName>
</protein>
<evidence type="ECO:0000259" key="7">
    <source>
        <dbReference type="PROSITE" id="PS51006"/>
    </source>
</evidence>
<comment type="subunit">
    <text evidence="5">Homodimer or homotetramer.</text>
</comment>
<dbReference type="GO" id="GO:0008295">
    <property type="term" value="P:spermidine biosynthetic process"/>
    <property type="evidence" value="ECO:0007669"/>
    <property type="project" value="UniProtKB-UniRule"/>
</dbReference>
<dbReference type="RefSeq" id="WP_130753999.1">
    <property type="nucleotide sequence ID" value="NZ_BBQY01000023.1"/>
</dbReference>
<gene>
    <name evidence="5" type="primary">speE</name>
    <name evidence="8" type="ORF">MBESOW_P3369</name>
</gene>
<proteinExistence type="inferred from homology"/>
<dbReference type="UniPathway" id="UPA00248">
    <property type="reaction ID" value="UER00314"/>
</dbReference>
<dbReference type="HAMAP" id="MF_00198">
    <property type="entry name" value="Spermidine_synth"/>
    <property type="match status" value="1"/>
</dbReference>
<evidence type="ECO:0000256" key="6">
    <source>
        <dbReference type="PROSITE-ProRule" id="PRU00354"/>
    </source>
</evidence>
<dbReference type="PROSITE" id="PS01330">
    <property type="entry name" value="PABS_1"/>
    <property type="match status" value="1"/>
</dbReference>
<dbReference type="Pfam" id="PF01564">
    <property type="entry name" value="Spermine_synth"/>
    <property type="match status" value="1"/>
</dbReference>
<evidence type="ECO:0000256" key="5">
    <source>
        <dbReference type="HAMAP-Rule" id="MF_00198"/>
    </source>
</evidence>
<feature type="transmembrane region" description="Helical" evidence="5">
    <location>
        <begin position="144"/>
        <end position="167"/>
    </location>
</feature>
<dbReference type="GO" id="GO:0005886">
    <property type="term" value="C:plasma membrane"/>
    <property type="evidence" value="ECO:0007669"/>
    <property type="project" value="UniProtKB-SubCell"/>
</dbReference>
<evidence type="ECO:0000313" key="9">
    <source>
        <dbReference type="Proteomes" id="UP000290975"/>
    </source>
</evidence>
<dbReference type="GO" id="GO:0004766">
    <property type="term" value="F:spermidine synthase activity"/>
    <property type="evidence" value="ECO:0007669"/>
    <property type="project" value="UniProtKB-UniRule"/>
</dbReference>
<keyword evidence="5" id="KW-1003">Cell membrane</keyword>
<comment type="pathway">
    <text evidence="5">Amine and polyamine biosynthesis; spermidine biosynthesis; spermidine from putrescine: step 1/1.</text>
</comment>
<dbReference type="AlphaFoldDB" id="A0A401J692"/>
<feature type="transmembrane region" description="Helical" evidence="5">
    <location>
        <begin position="206"/>
        <end position="222"/>
    </location>
</feature>
<dbReference type="PROSITE" id="PS51006">
    <property type="entry name" value="PABS_2"/>
    <property type="match status" value="1"/>
</dbReference>
<comment type="catalytic activity">
    <reaction evidence="5">
        <text>S-adenosyl 3-(methylsulfanyl)propylamine + putrescine = S-methyl-5'-thioadenosine + spermidine + H(+)</text>
        <dbReference type="Rhea" id="RHEA:12721"/>
        <dbReference type="ChEBI" id="CHEBI:15378"/>
        <dbReference type="ChEBI" id="CHEBI:17509"/>
        <dbReference type="ChEBI" id="CHEBI:57443"/>
        <dbReference type="ChEBI" id="CHEBI:57834"/>
        <dbReference type="ChEBI" id="CHEBI:326268"/>
        <dbReference type="EC" id="2.5.1.16"/>
    </reaction>
</comment>
<dbReference type="SUPFAM" id="SSF103473">
    <property type="entry name" value="MFS general substrate transporter"/>
    <property type="match status" value="1"/>
</dbReference>
<feature type="binding site" evidence="5">
    <location>
        <position position="301"/>
    </location>
    <ligand>
        <name>spermidine</name>
        <dbReference type="ChEBI" id="CHEBI:57834"/>
    </ligand>
</feature>
<dbReference type="EMBL" id="BBQY01000023">
    <property type="protein sequence ID" value="GBH32108.1"/>
    <property type="molecule type" value="Genomic_DNA"/>
</dbReference>
<dbReference type="Proteomes" id="UP000290975">
    <property type="component" value="Unassembled WGS sequence"/>
</dbReference>
<evidence type="ECO:0000256" key="2">
    <source>
        <dbReference type="ARBA" id="ARBA00022679"/>
    </source>
</evidence>
<dbReference type="NCBIfam" id="NF037959">
    <property type="entry name" value="MFS_SpdSyn"/>
    <property type="match status" value="1"/>
</dbReference>
<dbReference type="InterPro" id="IPR036259">
    <property type="entry name" value="MFS_trans_sf"/>
</dbReference>
<feature type="transmembrane region" description="Helical" evidence="5">
    <location>
        <begin position="112"/>
        <end position="132"/>
    </location>
</feature>
<feature type="binding site" evidence="5">
    <location>
        <position position="321"/>
    </location>
    <ligand>
        <name>S-methyl-5'-thioadenosine</name>
        <dbReference type="ChEBI" id="CHEBI:17509"/>
    </ligand>
</feature>
<dbReference type="Gene3D" id="3.40.50.150">
    <property type="entry name" value="Vaccinia Virus protein VP39"/>
    <property type="match status" value="1"/>
</dbReference>
<keyword evidence="4 5" id="KW-0620">Polyamine biosynthesis</keyword>
<feature type="binding site" evidence="5">
    <location>
        <begin position="355"/>
        <end position="356"/>
    </location>
    <ligand>
        <name>S-methyl-5'-thioadenosine</name>
        <dbReference type="ChEBI" id="CHEBI:17509"/>
    </ligand>
</feature>
<keyword evidence="5" id="KW-1133">Transmembrane helix</keyword>
<evidence type="ECO:0000256" key="3">
    <source>
        <dbReference type="ARBA" id="ARBA00023066"/>
    </source>
</evidence>
<dbReference type="InterPro" id="IPR030374">
    <property type="entry name" value="PABS"/>
</dbReference>
<organism evidence="8 9">
    <name type="scientific">Sphingobium xenophagum</name>
    <dbReference type="NCBI Taxonomy" id="121428"/>
    <lineage>
        <taxon>Bacteria</taxon>
        <taxon>Pseudomonadati</taxon>
        <taxon>Pseudomonadota</taxon>
        <taxon>Alphaproteobacteria</taxon>
        <taxon>Sphingomonadales</taxon>
        <taxon>Sphingomonadaceae</taxon>
        <taxon>Sphingobium</taxon>
    </lineage>
</organism>
<feature type="domain" description="PABS" evidence="7">
    <location>
        <begin position="217"/>
        <end position="452"/>
    </location>
</feature>
<accession>A0A401J692</accession>
<sequence>MADASAPTERRRTALVGLLLASVFAVATCGLIYELLAGTIASYLLGDSVTQFSIIIGTYLFAMGVGSWCSRYVKRDELRLFIRVEILVALVGGWSAAGLFLLFPLVEQFRPILYGLVFVIGFLVGLEIPLLMRILRDRFDFSETVSNVLTFDYVGALAASLLFPLLLVPHLGLIRTGLMFGLLNVGVALLLLLLVPSRASLMRERILALVVMMSLIAGLLTAERIQRWSEIAAYGERVIYATSSPYQRLVLTRHDDDIRLYLNGNLQFSSRDEYRYHEALVHPAMGRVARPANVLILGGGDGLAAREVFRHPGVRHVTLVDLDPAMTRLFSQTGLLRALNGDALTDKRMHVVNADAFRWVRETKARFDVIIVDFPDPVDFSVGKLYTETFYRMLRPHLAPGGMAVVQSTSPLVAPAAFWTVAQTLEAAGFQTRPYHVYVPSFGEWGFILAGVVDPGTTTRLLPGNRFLSDATARQALVFPPDMTRRPVPVNRLDNQALVRSFAEEWARYEG</sequence>
<comment type="function">
    <text evidence="5">Catalyzes the irreversible transfer of a propylamine group from the amino donor S-adenosylmethioninamine (decarboxy-AdoMet) to putrescine (1,4-diaminobutane) to yield spermidine.</text>
</comment>
<dbReference type="STRING" id="1192759.GCA_000277525_00111"/>
<dbReference type="FunFam" id="3.40.50.150:FF:000088">
    <property type="entry name" value="Polyamine aminopropyltransferase"/>
    <property type="match status" value="1"/>
</dbReference>
<keyword evidence="5" id="KW-0472">Membrane</keyword>
<dbReference type="EC" id="2.5.1.16" evidence="5"/>
<dbReference type="GO" id="GO:0010487">
    <property type="term" value="F:thermospermine synthase activity"/>
    <property type="evidence" value="ECO:0007669"/>
    <property type="project" value="UniProtKB-ARBA"/>
</dbReference>
<evidence type="ECO:0000256" key="1">
    <source>
        <dbReference type="ARBA" id="ARBA00007867"/>
    </source>
</evidence>
<keyword evidence="9" id="KW-1185">Reference proteome</keyword>
<feature type="binding site" evidence="5">
    <location>
        <position position="247"/>
    </location>
    <ligand>
        <name>S-methyl-5'-thioadenosine</name>
        <dbReference type="ChEBI" id="CHEBI:17509"/>
    </ligand>
</feature>
<feature type="transmembrane region" description="Helical" evidence="5">
    <location>
        <begin position="173"/>
        <end position="194"/>
    </location>
</feature>
<name>A0A401J692_SPHXE</name>
<dbReference type="InterPro" id="IPR001045">
    <property type="entry name" value="Spermi_synthase"/>
</dbReference>
<dbReference type="InterPro" id="IPR029063">
    <property type="entry name" value="SAM-dependent_MTases_sf"/>
</dbReference>
<comment type="subcellular location">
    <subcellularLocation>
        <location evidence="5">Cell membrane</location>
        <topology evidence="5">Multi-pass membrane protein</topology>
    </subcellularLocation>
</comment>
<feature type="transmembrane region" description="Helical" evidence="5">
    <location>
        <begin position="12"/>
        <end position="36"/>
    </location>
</feature>
<dbReference type="CDD" id="cd02440">
    <property type="entry name" value="AdoMet_MTases"/>
    <property type="match status" value="1"/>
</dbReference>
<keyword evidence="5" id="KW-0812">Transmembrane</keyword>
<dbReference type="PANTHER" id="PTHR43317:SF1">
    <property type="entry name" value="THERMOSPERMINE SYNTHASE ACAULIS5"/>
    <property type="match status" value="1"/>
</dbReference>
<dbReference type="SUPFAM" id="SSF53335">
    <property type="entry name" value="S-adenosyl-L-methionine-dependent methyltransferases"/>
    <property type="match status" value="1"/>
</dbReference>